<reference evidence="2" key="1">
    <citation type="submission" date="2014-07" db="EMBL/GenBank/DDBJ databases">
        <authorList>
            <person name="Martin A.A"/>
            <person name="De Silva N."/>
        </authorList>
    </citation>
    <scope>NUCLEOTIDE SEQUENCE</scope>
</reference>
<name>A0A0K0G1T5_STRVS</name>
<dbReference type="PANTHER" id="PTHR15439">
    <property type="entry name" value="RETINOBLASTOMA-BINDING PROTEIN 6"/>
    <property type="match status" value="1"/>
</dbReference>
<dbReference type="GO" id="GO:0061630">
    <property type="term" value="F:ubiquitin protein ligase activity"/>
    <property type="evidence" value="ECO:0007669"/>
    <property type="project" value="InterPro"/>
</dbReference>
<evidence type="ECO:0000313" key="3">
    <source>
        <dbReference type="WBParaSite" id="SVE_1867800.1"/>
    </source>
</evidence>
<dbReference type="GO" id="GO:0006511">
    <property type="term" value="P:ubiquitin-dependent protein catabolic process"/>
    <property type="evidence" value="ECO:0007669"/>
    <property type="project" value="TreeGrafter"/>
</dbReference>
<feature type="compositionally biased region" description="Low complexity" evidence="1">
    <location>
        <begin position="18"/>
        <end position="31"/>
    </location>
</feature>
<dbReference type="AlphaFoldDB" id="A0A0K0G1T5"/>
<reference evidence="3" key="2">
    <citation type="submission" date="2015-08" db="UniProtKB">
        <authorList>
            <consortium name="WormBaseParasite"/>
        </authorList>
    </citation>
    <scope>IDENTIFICATION</scope>
</reference>
<keyword evidence="2" id="KW-1185">Reference proteome</keyword>
<sequence>MSTKEIFESEENKLLEEGNNVGSVTTTSTSTSSIIADNIIDDDAVALLEGDYDNETNKETKNGTTSTYSSSFFNYDEEFELDYSEDELLRDDDPVVTSTKNDLKKQDTISETKETDKAKESSGNVTTPKETEKDKDEVPKDDDKKSSESKEGKAANGKRNPITFGGSSGSKKTNKHHSNKKRNFDKGPRYDKSKVILRTSFVGPNNCQPIQQRMMSNNQNFQNPRRFNGPQMVNNSSFNGFPNVNPFGPTTGQQPAMMGINQRSGIPPTGIMGNNPFGPNPGMAFPNKTMMSGINYGQPRSMMPTMTAAAPPMTGMNMMGYQYSGQMLPQGIYTGGVVMNPTMQIDWSKLADEFSGAAERGIRSKRRSRHSSCSSFSSSDGSRRSRSSRDSSSDSQRRHRKRKSSKKDRKSRKRDSRRRSRSYSSDRKRKDDHRRKDRSRSEERKRKDKNNKKSNPTLECAKIVGVDKDYLRKVEQQQKLREEVLRKKRNNEKIDPKELKIEEVNPENVLKAYLVVSIEPSPKTEAWSFGNPKEKLTVIAKTVGKVKKVWKKGEKMICIIFESHNDATKFSHTYDGKTVNGTKLDVRLDKCRLILSKIS</sequence>
<feature type="compositionally biased region" description="Basic and acidic residues" evidence="1">
    <location>
        <begin position="182"/>
        <end position="191"/>
    </location>
</feature>
<dbReference type="PANTHER" id="PTHR15439:SF0">
    <property type="entry name" value="CELL DIVISION CYCLE AND APOPTOSIS REGULATOR PROTEIN 1-RELATED"/>
    <property type="match status" value="1"/>
</dbReference>
<feature type="region of interest" description="Disordered" evidence="1">
    <location>
        <begin position="51"/>
        <end position="71"/>
    </location>
</feature>
<feature type="compositionally biased region" description="Low complexity" evidence="1">
    <location>
        <begin position="62"/>
        <end position="71"/>
    </location>
</feature>
<dbReference type="GO" id="GO:0016567">
    <property type="term" value="P:protein ubiquitination"/>
    <property type="evidence" value="ECO:0007669"/>
    <property type="project" value="InterPro"/>
</dbReference>
<feature type="compositionally biased region" description="Low complexity" evidence="1">
    <location>
        <begin position="371"/>
        <end position="380"/>
    </location>
</feature>
<feature type="region of interest" description="Disordered" evidence="1">
    <location>
        <begin position="1"/>
        <end position="31"/>
    </location>
</feature>
<dbReference type="Proteomes" id="UP000035680">
    <property type="component" value="Unassembled WGS sequence"/>
</dbReference>
<feature type="compositionally biased region" description="Basic and acidic residues" evidence="1">
    <location>
        <begin position="381"/>
        <end position="396"/>
    </location>
</feature>
<evidence type="ECO:0000313" key="2">
    <source>
        <dbReference type="Proteomes" id="UP000035680"/>
    </source>
</evidence>
<feature type="compositionally biased region" description="Basic and acidic residues" evidence="1">
    <location>
        <begin position="101"/>
        <end position="120"/>
    </location>
</feature>
<evidence type="ECO:0000256" key="1">
    <source>
        <dbReference type="SAM" id="MobiDB-lite"/>
    </source>
</evidence>
<proteinExistence type="predicted"/>
<feature type="compositionally biased region" description="Basic residues" evidence="1">
    <location>
        <begin position="397"/>
        <end position="421"/>
    </location>
</feature>
<dbReference type="GO" id="GO:0005634">
    <property type="term" value="C:nucleus"/>
    <property type="evidence" value="ECO:0007669"/>
    <property type="project" value="TreeGrafter"/>
</dbReference>
<feature type="region of interest" description="Disordered" evidence="1">
    <location>
        <begin position="84"/>
        <end position="191"/>
    </location>
</feature>
<dbReference type="InterPro" id="IPR033489">
    <property type="entry name" value="RBBP6"/>
</dbReference>
<organism evidence="2 3">
    <name type="scientific">Strongyloides venezuelensis</name>
    <name type="common">Threadworm</name>
    <dbReference type="NCBI Taxonomy" id="75913"/>
    <lineage>
        <taxon>Eukaryota</taxon>
        <taxon>Metazoa</taxon>
        <taxon>Ecdysozoa</taxon>
        <taxon>Nematoda</taxon>
        <taxon>Chromadorea</taxon>
        <taxon>Rhabditida</taxon>
        <taxon>Tylenchina</taxon>
        <taxon>Panagrolaimomorpha</taxon>
        <taxon>Strongyloidoidea</taxon>
        <taxon>Strongyloididae</taxon>
        <taxon>Strongyloides</taxon>
    </lineage>
</organism>
<accession>A0A0K0G1T5</accession>
<feature type="region of interest" description="Disordered" evidence="1">
    <location>
        <begin position="360"/>
        <end position="460"/>
    </location>
</feature>
<feature type="compositionally biased region" description="Basic and acidic residues" evidence="1">
    <location>
        <begin position="129"/>
        <end position="153"/>
    </location>
</feature>
<dbReference type="GO" id="GO:0006397">
    <property type="term" value="P:mRNA processing"/>
    <property type="evidence" value="ECO:0007669"/>
    <property type="project" value="InterPro"/>
</dbReference>
<feature type="compositionally biased region" description="Basic and acidic residues" evidence="1">
    <location>
        <begin position="1"/>
        <end position="16"/>
    </location>
</feature>
<feature type="compositionally biased region" description="Basic residues" evidence="1">
    <location>
        <begin position="172"/>
        <end position="181"/>
    </location>
</feature>
<protein>
    <submittedName>
        <fullName evidence="3">RRM domain-containing protein</fullName>
    </submittedName>
</protein>
<dbReference type="WBParaSite" id="SVE_1867800.1">
    <property type="protein sequence ID" value="SVE_1867800.1"/>
    <property type="gene ID" value="SVE_1867800"/>
</dbReference>